<proteinExistence type="predicted"/>
<dbReference type="AlphaFoldDB" id="A0A392SZK5"/>
<comment type="caution">
    <text evidence="1">The sequence shown here is derived from an EMBL/GenBank/DDBJ whole genome shotgun (WGS) entry which is preliminary data.</text>
</comment>
<name>A0A392SZK5_9FABA</name>
<protein>
    <submittedName>
        <fullName evidence="1">Uncharacterized protein</fullName>
    </submittedName>
</protein>
<keyword evidence="2" id="KW-1185">Reference proteome</keyword>
<sequence>MADRRRSKEGARYGDGEAVLRCDDLRRRRSSELMAVLVVTGF</sequence>
<accession>A0A392SZK5</accession>
<dbReference type="Proteomes" id="UP000265520">
    <property type="component" value="Unassembled WGS sequence"/>
</dbReference>
<evidence type="ECO:0000313" key="1">
    <source>
        <dbReference type="EMBL" id="MCI53932.1"/>
    </source>
</evidence>
<organism evidence="1 2">
    <name type="scientific">Trifolium medium</name>
    <dbReference type="NCBI Taxonomy" id="97028"/>
    <lineage>
        <taxon>Eukaryota</taxon>
        <taxon>Viridiplantae</taxon>
        <taxon>Streptophyta</taxon>
        <taxon>Embryophyta</taxon>
        <taxon>Tracheophyta</taxon>
        <taxon>Spermatophyta</taxon>
        <taxon>Magnoliopsida</taxon>
        <taxon>eudicotyledons</taxon>
        <taxon>Gunneridae</taxon>
        <taxon>Pentapetalae</taxon>
        <taxon>rosids</taxon>
        <taxon>fabids</taxon>
        <taxon>Fabales</taxon>
        <taxon>Fabaceae</taxon>
        <taxon>Papilionoideae</taxon>
        <taxon>50 kb inversion clade</taxon>
        <taxon>NPAAA clade</taxon>
        <taxon>Hologalegina</taxon>
        <taxon>IRL clade</taxon>
        <taxon>Trifolieae</taxon>
        <taxon>Trifolium</taxon>
    </lineage>
</organism>
<dbReference type="EMBL" id="LXQA010471350">
    <property type="protein sequence ID" value="MCI53932.1"/>
    <property type="molecule type" value="Genomic_DNA"/>
</dbReference>
<evidence type="ECO:0000313" key="2">
    <source>
        <dbReference type="Proteomes" id="UP000265520"/>
    </source>
</evidence>
<reference evidence="1 2" key="1">
    <citation type="journal article" date="2018" name="Front. Plant Sci.">
        <title>Red Clover (Trifolium pratense) and Zigzag Clover (T. medium) - A Picture of Genomic Similarities and Differences.</title>
        <authorList>
            <person name="Dluhosova J."/>
            <person name="Istvanek J."/>
            <person name="Nedelnik J."/>
            <person name="Repkova J."/>
        </authorList>
    </citation>
    <scope>NUCLEOTIDE SEQUENCE [LARGE SCALE GENOMIC DNA]</scope>
    <source>
        <strain evidence="2">cv. 10/8</strain>
        <tissue evidence="1">Leaf</tissue>
    </source>
</reference>